<keyword evidence="3" id="KW-1185">Reference proteome</keyword>
<dbReference type="AlphaFoldDB" id="A0A917EM72"/>
<reference evidence="2" key="2">
    <citation type="submission" date="2020-09" db="EMBL/GenBank/DDBJ databases">
        <authorList>
            <person name="Sun Q."/>
            <person name="Zhou Y."/>
        </authorList>
    </citation>
    <scope>NUCLEOTIDE SEQUENCE</scope>
    <source>
        <strain evidence="2">CGMCC 1.15388</strain>
    </source>
</reference>
<dbReference type="InterPro" id="IPR018961">
    <property type="entry name" value="DnaJ_homolog_subfam-C_membr-28"/>
</dbReference>
<dbReference type="Proteomes" id="UP000633136">
    <property type="component" value="Unassembled WGS sequence"/>
</dbReference>
<sequence>MAKVSMAEREEEECWTCPKQVPASRATERGELDVLPRSGEPLELTDHYDPDWWFKSLVKREQLAILPLSVELRREESQLDEVLDRPLL</sequence>
<proteinExistence type="predicted"/>
<reference evidence="2" key="1">
    <citation type="journal article" date="2014" name="Int. J. Syst. Evol. Microbiol.">
        <title>Complete genome sequence of Corynebacterium casei LMG S-19264T (=DSM 44701T), isolated from a smear-ripened cheese.</title>
        <authorList>
            <consortium name="US DOE Joint Genome Institute (JGI-PGF)"/>
            <person name="Walter F."/>
            <person name="Albersmeier A."/>
            <person name="Kalinowski J."/>
            <person name="Ruckert C."/>
        </authorList>
    </citation>
    <scope>NUCLEOTIDE SEQUENCE</scope>
    <source>
        <strain evidence="2">CGMCC 1.15388</strain>
    </source>
</reference>
<comment type="caution">
    <text evidence="2">The sequence shown here is derived from an EMBL/GenBank/DDBJ whole genome shotgun (WGS) entry which is preliminary data.</text>
</comment>
<gene>
    <name evidence="2" type="ORF">GCM10011401_03090</name>
</gene>
<dbReference type="RefSeq" id="WP_188682213.1">
    <property type="nucleotide sequence ID" value="NZ_BMIS01000001.1"/>
</dbReference>
<evidence type="ECO:0000313" key="2">
    <source>
        <dbReference type="EMBL" id="GGE59658.1"/>
    </source>
</evidence>
<accession>A0A917EM72</accession>
<dbReference type="Pfam" id="PF09350">
    <property type="entry name" value="DJC28_CD"/>
    <property type="match status" value="1"/>
</dbReference>
<evidence type="ECO:0000259" key="1">
    <source>
        <dbReference type="Pfam" id="PF09350"/>
    </source>
</evidence>
<protein>
    <recommendedName>
        <fullName evidence="1">DnaJ homologue subfamily C member 28 conserved domain-containing protein</fullName>
    </recommendedName>
</protein>
<evidence type="ECO:0000313" key="3">
    <source>
        <dbReference type="Proteomes" id="UP000633136"/>
    </source>
</evidence>
<dbReference type="EMBL" id="BMIS01000001">
    <property type="protein sequence ID" value="GGE59658.1"/>
    <property type="molecule type" value="Genomic_DNA"/>
</dbReference>
<feature type="domain" description="DnaJ homologue subfamily C member 28 conserved" evidence="1">
    <location>
        <begin position="25"/>
        <end position="83"/>
    </location>
</feature>
<organism evidence="2 3">
    <name type="scientific">Nesterenkonia cremea</name>
    <dbReference type="NCBI Taxonomy" id="1882340"/>
    <lineage>
        <taxon>Bacteria</taxon>
        <taxon>Bacillati</taxon>
        <taxon>Actinomycetota</taxon>
        <taxon>Actinomycetes</taxon>
        <taxon>Micrococcales</taxon>
        <taxon>Micrococcaceae</taxon>
        <taxon>Nesterenkonia</taxon>
    </lineage>
</organism>
<name>A0A917EM72_9MICC</name>